<feature type="non-terminal residue" evidence="1">
    <location>
        <position position="179"/>
    </location>
</feature>
<evidence type="ECO:0000313" key="2">
    <source>
        <dbReference type="Proteomes" id="UP000714275"/>
    </source>
</evidence>
<comment type="caution">
    <text evidence="1">The sequence shown here is derived from an EMBL/GenBank/DDBJ whole genome shotgun (WGS) entry which is preliminary data.</text>
</comment>
<evidence type="ECO:0000313" key="1">
    <source>
        <dbReference type="EMBL" id="KAG1779721.1"/>
    </source>
</evidence>
<dbReference type="EMBL" id="JABBWD010000011">
    <property type="protein sequence ID" value="KAG1779721.1"/>
    <property type="molecule type" value="Genomic_DNA"/>
</dbReference>
<dbReference type="Proteomes" id="UP000714275">
    <property type="component" value="Unassembled WGS sequence"/>
</dbReference>
<sequence>PLHFSSSTFYPDMRLAESKDVILQPLSIIVWFSGAVPHHLAHSNIPIEITVSVKDEYKSFTIPVIEIASQQPHHSNNSMAFSQSCSATDNDMSFSFLPLPPTFDHTDSDHWAELLDNIQSWLVKSVDPIMPEWTWGQEAFWYAFVATHPNFPSGKWSFWDPSITLEGQFIEEWVGSSGD</sequence>
<gene>
    <name evidence="1" type="ORF">EV702DRAFT_942840</name>
</gene>
<organism evidence="1 2">
    <name type="scientific">Suillus placidus</name>
    <dbReference type="NCBI Taxonomy" id="48579"/>
    <lineage>
        <taxon>Eukaryota</taxon>
        <taxon>Fungi</taxon>
        <taxon>Dikarya</taxon>
        <taxon>Basidiomycota</taxon>
        <taxon>Agaricomycotina</taxon>
        <taxon>Agaricomycetes</taxon>
        <taxon>Agaricomycetidae</taxon>
        <taxon>Boletales</taxon>
        <taxon>Suillineae</taxon>
        <taxon>Suillaceae</taxon>
        <taxon>Suillus</taxon>
    </lineage>
</organism>
<proteinExistence type="predicted"/>
<reference evidence="1" key="1">
    <citation type="journal article" date="2020" name="New Phytol.">
        <title>Comparative genomics reveals dynamic genome evolution in host specialist ectomycorrhizal fungi.</title>
        <authorList>
            <person name="Lofgren L.A."/>
            <person name="Nguyen N.H."/>
            <person name="Vilgalys R."/>
            <person name="Ruytinx J."/>
            <person name="Liao H.L."/>
            <person name="Branco S."/>
            <person name="Kuo A."/>
            <person name="LaButti K."/>
            <person name="Lipzen A."/>
            <person name="Andreopoulos W."/>
            <person name="Pangilinan J."/>
            <person name="Riley R."/>
            <person name="Hundley H."/>
            <person name="Na H."/>
            <person name="Barry K."/>
            <person name="Grigoriev I.V."/>
            <person name="Stajich J.E."/>
            <person name="Kennedy P.G."/>
        </authorList>
    </citation>
    <scope>NUCLEOTIDE SEQUENCE</scope>
    <source>
        <strain evidence="1">DOB743</strain>
    </source>
</reference>
<keyword evidence="2" id="KW-1185">Reference proteome</keyword>
<accession>A0A9P7A015</accession>
<dbReference type="AlphaFoldDB" id="A0A9P7A015"/>
<feature type="non-terminal residue" evidence="1">
    <location>
        <position position="1"/>
    </location>
</feature>
<dbReference type="OrthoDB" id="3169660at2759"/>
<protein>
    <submittedName>
        <fullName evidence="1">Uncharacterized protein</fullName>
    </submittedName>
</protein>
<name>A0A9P7A015_9AGAM</name>